<keyword evidence="2" id="KW-1185">Reference proteome</keyword>
<dbReference type="GO" id="GO:0003964">
    <property type="term" value="F:RNA-directed DNA polymerase activity"/>
    <property type="evidence" value="ECO:0007669"/>
    <property type="project" value="UniProtKB-KW"/>
</dbReference>
<protein>
    <submittedName>
        <fullName evidence="1">Probable RNA-directed DNA polymerase from transposon BS</fullName>
    </submittedName>
</protein>
<organism evidence="1 2">
    <name type="scientific">Eumeta variegata</name>
    <name type="common">Bagworm moth</name>
    <name type="synonym">Eumeta japonica</name>
    <dbReference type="NCBI Taxonomy" id="151549"/>
    <lineage>
        <taxon>Eukaryota</taxon>
        <taxon>Metazoa</taxon>
        <taxon>Ecdysozoa</taxon>
        <taxon>Arthropoda</taxon>
        <taxon>Hexapoda</taxon>
        <taxon>Insecta</taxon>
        <taxon>Pterygota</taxon>
        <taxon>Neoptera</taxon>
        <taxon>Endopterygota</taxon>
        <taxon>Lepidoptera</taxon>
        <taxon>Glossata</taxon>
        <taxon>Ditrysia</taxon>
        <taxon>Tineoidea</taxon>
        <taxon>Psychidae</taxon>
        <taxon>Oiketicinae</taxon>
        <taxon>Eumeta</taxon>
    </lineage>
</organism>
<evidence type="ECO:0000313" key="2">
    <source>
        <dbReference type="Proteomes" id="UP000299102"/>
    </source>
</evidence>
<accession>A0A4C1X7E8</accession>
<keyword evidence="1" id="KW-0695">RNA-directed DNA polymerase</keyword>
<dbReference type="EMBL" id="BGZK01000768">
    <property type="protein sequence ID" value="GBP59701.1"/>
    <property type="molecule type" value="Genomic_DNA"/>
</dbReference>
<name>A0A4C1X7E8_EUMVA</name>
<dbReference type="Proteomes" id="UP000299102">
    <property type="component" value="Unassembled WGS sequence"/>
</dbReference>
<comment type="caution">
    <text evidence="1">The sequence shown here is derived from an EMBL/GenBank/DDBJ whole genome shotgun (WGS) entry which is preliminary data.</text>
</comment>
<evidence type="ECO:0000313" key="1">
    <source>
        <dbReference type="EMBL" id="GBP59701.1"/>
    </source>
</evidence>
<dbReference type="OrthoDB" id="10050074at2759"/>
<sequence>MSLRNKRTIYTMCIRPVMTYASPVFAHTKPDTLHHLQEEQNKFCRRAADTPWYVKNFVLHRYLELPTISKFIKDASERFFDIVSSHPNRLLVSAVSYEPLPPYHFCRKPWNILSDPPDDLNFEVEKLIEANISLLIDYSPLL</sequence>
<gene>
    <name evidence="1" type="primary">RTase</name>
    <name evidence="1" type="ORF">EVAR_48669_1</name>
</gene>
<proteinExistence type="predicted"/>
<dbReference type="AlphaFoldDB" id="A0A4C1X7E8"/>
<keyword evidence="1" id="KW-0808">Transferase</keyword>
<keyword evidence="1" id="KW-0548">Nucleotidyltransferase</keyword>
<reference evidence="1 2" key="1">
    <citation type="journal article" date="2019" name="Commun. Biol.">
        <title>The bagworm genome reveals a unique fibroin gene that provides high tensile strength.</title>
        <authorList>
            <person name="Kono N."/>
            <person name="Nakamura H."/>
            <person name="Ohtoshi R."/>
            <person name="Tomita M."/>
            <person name="Numata K."/>
            <person name="Arakawa K."/>
        </authorList>
    </citation>
    <scope>NUCLEOTIDE SEQUENCE [LARGE SCALE GENOMIC DNA]</scope>
</reference>